<comment type="caution">
    <text evidence="3">The sequence shown here is derived from an EMBL/GenBank/DDBJ whole genome shotgun (WGS) entry which is preliminary data.</text>
</comment>
<dbReference type="RefSeq" id="WP_107823280.1">
    <property type="nucleotide sequence ID" value="NZ_OY782574.1"/>
</dbReference>
<gene>
    <name evidence="3" type="ORF">C8N47_11739</name>
</gene>
<accession>A0A2T5BYX8</accession>
<dbReference type="AlphaFoldDB" id="A0A2T5BYX8"/>
<feature type="domain" description="DUF4859" evidence="2">
    <location>
        <begin position="365"/>
        <end position="473"/>
    </location>
</feature>
<dbReference type="Proteomes" id="UP000243525">
    <property type="component" value="Unassembled WGS sequence"/>
</dbReference>
<keyword evidence="4" id="KW-1185">Reference proteome</keyword>
<evidence type="ECO:0000313" key="4">
    <source>
        <dbReference type="Proteomes" id="UP000243525"/>
    </source>
</evidence>
<name>A0A2T5BYX8_9BACT</name>
<dbReference type="EMBL" id="QAAD01000017">
    <property type="protein sequence ID" value="PTN07444.1"/>
    <property type="molecule type" value="Genomic_DNA"/>
</dbReference>
<dbReference type="OrthoDB" id="1100204at2"/>
<dbReference type="PROSITE" id="PS51257">
    <property type="entry name" value="PROKAR_LIPOPROTEIN"/>
    <property type="match status" value="1"/>
</dbReference>
<evidence type="ECO:0000313" key="3">
    <source>
        <dbReference type="EMBL" id="PTN07444.1"/>
    </source>
</evidence>
<feature type="domain" description="DUF4859" evidence="2">
    <location>
        <begin position="244"/>
        <end position="320"/>
    </location>
</feature>
<reference evidence="3 4" key="1">
    <citation type="submission" date="2018-04" db="EMBL/GenBank/DDBJ databases">
        <title>Genomic Encyclopedia of Archaeal and Bacterial Type Strains, Phase II (KMG-II): from individual species to whole genera.</title>
        <authorList>
            <person name="Goeker M."/>
        </authorList>
    </citation>
    <scope>NUCLEOTIDE SEQUENCE [LARGE SCALE GENOMIC DNA]</scope>
    <source>
        <strain evidence="3 4">DSM 28823</strain>
    </source>
</reference>
<dbReference type="Pfam" id="PF16151">
    <property type="entry name" value="DUF4859"/>
    <property type="match status" value="3"/>
</dbReference>
<protein>
    <submittedName>
        <fullName evidence="3">Uncharacterized protein DUF4859</fullName>
    </submittedName>
</protein>
<dbReference type="InterPro" id="IPR032339">
    <property type="entry name" value="DUF4859"/>
</dbReference>
<feature type="signal peptide" evidence="1">
    <location>
        <begin position="1"/>
        <end position="21"/>
    </location>
</feature>
<evidence type="ECO:0000259" key="2">
    <source>
        <dbReference type="Pfam" id="PF16151"/>
    </source>
</evidence>
<keyword evidence="1" id="KW-0732">Signal</keyword>
<evidence type="ECO:0000256" key="1">
    <source>
        <dbReference type="SAM" id="SignalP"/>
    </source>
</evidence>
<proteinExistence type="predicted"/>
<feature type="domain" description="DUF4859" evidence="2">
    <location>
        <begin position="73"/>
        <end position="187"/>
    </location>
</feature>
<organism evidence="3 4">
    <name type="scientific">Mangrovibacterium marinum</name>
    <dbReference type="NCBI Taxonomy" id="1639118"/>
    <lineage>
        <taxon>Bacteria</taxon>
        <taxon>Pseudomonadati</taxon>
        <taxon>Bacteroidota</taxon>
        <taxon>Bacteroidia</taxon>
        <taxon>Marinilabiliales</taxon>
        <taxon>Prolixibacteraceae</taxon>
        <taxon>Mangrovibacterium</taxon>
    </lineage>
</organism>
<feature type="chain" id="PRO_5015631423" evidence="1">
    <location>
        <begin position="22"/>
        <end position="485"/>
    </location>
</feature>
<sequence>MKKIYLYLILCLFTAGFISCADNENFSTLHNLTADEIAEMARQDSIEEAAKNRINADLVLRYDAEITTSATLYDGVEVPIDITQIADQFGLSEEDLLAGIDGESGAPDIKGFAMQGATHSDYSGATNTGSTWGHWWGADSKVIDWGESAMVFAEFWSEDGGFYVGQFPGHLEDGQKITIIEALKYNDIRVAVVINVTAKAPGALSADIVSTQNLSIDVFPRLNYDADSIEFDLTQALTDLGVSSMEEVSFVSINEDGSYAQEAAIEGIGFYYDENGNPLLSEDGAKFYTYYGEFSDNEISLGQIPDAIAEDETYTLKYGLLAGNKVVMLQLAVTVVPYDNPETAPAGDPEDLSAELTITKTYSDDYASVNADVAETLRNAFKLTTYEIGRAIMRGELKLYQGEVTEEDPEYTATPHPAYWLTVDGIAGGWGEGLVYSGLGYNETELYIFAGNHPENAVAGNSVTTTYIATLNGASVTFNITYNIE</sequence>